<feature type="transmembrane region" description="Helical" evidence="8">
    <location>
        <begin position="178"/>
        <end position="196"/>
    </location>
</feature>
<feature type="transmembrane region" description="Helical" evidence="8">
    <location>
        <begin position="385"/>
        <end position="404"/>
    </location>
</feature>
<feature type="domain" description="Sodium/calcium exchanger membrane region" evidence="9">
    <location>
        <begin position="74"/>
        <end position="222"/>
    </location>
</feature>
<keyword evidence="3 8" id="KW-0812">Transmembrane</keyword>
<accession>A0A094QFB4</accession>
<dbReference type="InterPro" id="IPR044880">
    <property type="entry name" value="NCX_ion-bd_dom_sf"/>
</dbReference>
<evidence type="ECO:0000256" key="4">
    <source>
        <dbReference type="ARBA" id="ARBA00022989"/>
    </source>
</evidence>
<feature type="transmembrane region" description="Helical" evidence="8">
    <location>
        <begin position="139"/>
        <end position="157"/>
    </location>
</feature>
<evidence type="ECO:0000259" key="9">
    <source>
        <dbReference type="Pfam" id="PF01699"/>
    </source>
</evidence>
<feature type="transmembrane region" description="Helical" evidence="8">
    <location>
        <begin position="75"/>
        <end position="92"/>
    </location>
</feature>
<dbReference type="EMBL" id="JNSL01000206">
    <property type="protein sequence ID" value="KGA12966.1"/>
    <property type="molecule type" value="Genomic_DNA"/>
</dbReference>
<feature type="domain" description="Sodium/calcium exchanger membrane region" evidence="9">
    <location>
        <begin position="259"/>
        <end position="404"/>
    </location>
</feature>
<sequence length="405" mass="42994">MSRRRVDPQPTQGNIANSGRRSNRTNRRAPVATITVEKAHGLGVLSHSDRRLLSLVLGVSAAAGILNNAQGNPVVSFFISAIALGAIARLLVRSVEAVSNRIGRGINGLLQSILGNLPEIFVILFALNAGLYGIVKATIVGSIIANILLVMGIAFFVGGRKFGRQTFNESSVRQLSMLLALSVFVLSIPTLTASFNTPAVDFAHELTFIISFLLIFLFLVSLPETIRNANHESPLSGTNEALAAAREAEQHGQWPIQIAVLMFLIAIAGSVFVSKWFVDQLPTAMATVGISEAFAGLIIVALASNAAESFAGIQLASRDQQSYALQIILQSPVQIAMIVTPVIALAAPFVGASAFTLVLSPILLAVLFMAVFIAIVVVFDGSSTWFEGAALITLYLGIAAAFWWG</sequence>
<comment type="caution">
    <text evidence="10">The sequence shown here is derived from an EMBL/GenBank/DDBJ whole genome shotgun (WGS) entry which is preliminary data.</text>
</comment>
<keyword evidence="5" id="KW-0406">Ion transport</keyword>
<keyword evidence="6 8" id="KW-0472">Membrane</keyword>
<evidence type="ECO:0000256" key="8">
    <source>
        <dbReference type="SAM" id="Phobius"/>
    </source>
</evidence>
<feature type="transmembrane region" description="Helical" evidence="8">
    <location>
        <begin position="202"/>
        <end position="222"/>
    </location>
</feature>
<protein>
    <recommendedName>
        <fullName evidence="9">Sodium/calcium exchanger membrane region domain-containing protein</fullName>
    </recommendedName>
</protein>
<evidence type="ECO:0000256" key="1">
    <source>
        <dbReference type="ARBA" id="ARBA00004127"/>
    </source>
</evidence>
<feature type="transmembrane region" description="Helical" evidence="8">
    <location>
        <begin position="323"/>
        <end position="347"/>
    </location>
</feature>
<dbReference type="AlphaFoldDB" id="A0A094QFB4"/>
<evidence type="ECO:0000256" key="3">
    <source>
        <dbReference type="ARBA" id="ARBA00022692"/>
    </source>
</evidence>
<gene>
    <name evidence="10" type="ORF">GM51_20985</name>
</gene>
<keyword evidence="4 8" id="KW-1133">Transmembrane helix</keyword>
<evidence type="ECO:0000256" key="5">
    <source>
        <dbReference type="ARBA" id="ARBA00023065"/>
    </source>
</evidence>
<evidence type="ECO:0000256" key="2">
    <source>
        <dbReference type="ARBA" id="ARBA00022448"/>
    </source>
</evidence>
<reference evidence="10" key="1">
    <citation type="submission" date="2014-06" db="EMBL/GenBank/DDBJ databases">
        <title>Key roles for freshwater Actinobacteria revealed by deep metagenomic sequencing.</title>
        <authorList>
            <person name="Ghai R."/>
            <person name="Mizuno C.M."/>
            <person name="Picazo A."/>
            <person name="Camacho A."/>
            <person name="Rodriguez-Valera F."/>
        </authorList>
    </citation>
    <scope>NUCLEOTIDE SEQUENCE</scope>
</reference>
<name>A0A094QFB4_9ZZZZ</name>
<dbReference type="Gene3D" id="1.20.1420.30">
    <property type="entry name" value="NCX, central ion-binding region"/>
    <property type="match status" value="1"/>
</dbReference>
<dbReference type="InterPro" id="IPR004837">
    <property type="entry name" value="NaCa_Exmemb"/>
</dbReference>
<dbReference type="GO" id="GO:0006874">
    <property type="term" value="P:intracellular calcium ion homeostasis"/>
    <property type="evidence" value="ECO:0007669"/>
    <property type="project" value="TreeGrafter"/>
</dbReference>
<feature type="transmembrane region" description="Helical" evidence="8">
    <location>
        <begin position="353"/>
        <end position="378"/>
    </location>
</feature>
<dbReference type="PANTHER" id="PTHR31503:SF22">
    <property type="entry name" value="VACUOLAR CALCIUM ION TRANSPORTER"/>
    <property type="match status" value="1"/>
</dbReference>
<dbReference type="GO" id="GO:0015369">
    <property type="term" value="F:calcium:proton antiporter activity"/>
    <property type="evidence" value="ECO:0007669"/>
    <property type="project" value="TreeGrafter"/>
</dbReference>
<feature type="transmembrane region" description="Helical" evidence="8">
    <location>
        <begin position="52"/>
        <end position="69"/>
    </location>
</feature>
<proteinExistence type="predicted"/>
<dbReference type="GO" id="GO:0012505">
    <property type="term" value="C:endomembrane system"/>
    <property type="evidence" value="ECO:0007669"/>
    <property type="project" value="UniProtKB-SubCell"/>
</dbReference>
<feature type="region of interest" description="Disordered" evidence="7">
    <location>
        <begin position="1"/>
        <end position="29"/>
    </location>
</feature>
<feature type="transmembrane region" description="Helical" evidence="8">
    <location>
        <begin position="256"/>
        <end position="278"/>
    </location>
</feature>
<organism evidence="10">
    <name type="scientific">freshwater metagenome</name>
    <dbReference type="NCBI Taxonomy" id="449393"/>
    <lineage>
        <taxon>unclassified sequences</taxon>
        <taxon>metagenomes</taxon>
        <taxon>ecological metagenomes</taxon>
    </lineage>
</organism>
<comment type="subcellular location">
    <subcellularLocation>
        <location evidence="1">Endomembrane system</location>
        <topology evidence="1">Multi-pass membrane protein</topology>
    </subcellularLocation>
</comment>
<feature type="transmembrane region" description="Helical" evidence="8">
    <location>
        <begin position="113"/>
        <end position="133"/>
    </location>
</feature>
<keyword evidence="2" id="KW-0813">Transport</keyword>
<evidence type="ECO:0000313" key="10">
    <source>
        <dbReference type="EMBL" id="KGA12966.1"/>
    </source>
</evidence>
<feature type="transmembrane region" description="Helical" evidence="8">
    <location>
        <begin position="284"/>
        <end position="303"/>
    </location>
</feature>
<evidence type="ECO:0000256" key="6">
    <source>
        <dbReference type="ARBA" id="ARBA00023136"/>
    </source>
</evidence>
<dbReference type="Pfam" id="PF01699">
    <property type="entry name" value="Na_Ca_ex"/>
    <property type="match status" value="2"/>
</dbReference>
<evidence type="ECO:0000256" key="7">
    <source>
        <dbReference type="SAM" id="MobiDB-lite"/>
    </source>
</evidence>
<dbReference type="GO" id="GO:0016020">
    <property type="term" value="C:membrane"/>
    <property type="evidence" value="ECO:0007669"/>
    <property type="project" value="InterPro"/>
</dbReference>
<dbReference type="PANTHER" id="PTHR31503">
    <property type="entry name" value="VACUOLAR CALCIUM ION TRANSPORTER"/>
    <property type="match status" value="1"/>
</dbReference>
<dbReference type="InterPro" id="IPR004713">
    <property type="entry name" value="CaH_exchang"/>
</dbReference>